<dbReference type="AlphaFoldDB" id="A0A6M1RX97"/>
<dbReference type="Proteomes" id="UP000477311">
    <property type="component" value="Unassembled WGS sequence"/>
</dbReference>
<dbReference type="InterPro" id="IPR011611">
    <property type="entry name" value="PfkB_dom"/>
</dbReference>
<evidence type="ECO:0000256" key="1">
    <source>
        <dbReference type="ARBA" id="ARBA00022679"/>
    </source>
</evidence>
<dbReference type="Pfam" id="PF00294">
    <property type="entry name" value="PfkB"/>
    <property type="match status" value="1"/>
</dbReference>
<keyword evidence="2 4" id="KW-0418">Kinase</keyword>
<protein>
    <submittedName>
        <fullName evidence="4">Sugar kinase</fullName>
    </submittedName>
</protein>
<reference evidence="4 5" key="1">
    <citation type="submission" date="2020-02" db="EMBL/GenBank/DDBJ databases">
        <title>Draft genome sequence of Limisphaera ngatamarikiensis NGM72.4T, a thermophilic Verrucomicrobia grouped in subdivision 3.</title>
        <authorList>
            <person name="Carere C.R."/>
            <person name="Steen J."/>
            <person name="Hugenholtz P."/>
            <person name="Stott M.B."/>
        </authorList>
    </citation>
    <scope>NUCLEOTIDE SEQUENCE [LARGE SCALE GENOMIC DNA]</scope>
    <source>
        <strain evidence="4 5">NGM72.4</strain>
    </source>
</reference>
<dbReference type="Gene3D" id="3.40.1190.20">
    <property type="match status" value="1"/>
</dbReference>
<gene>
    <name evidence="4" type="ORF">G4L39_11215</name>
</gene>
<dbReference type="InterPro" id="IPR029056">
    <property type="entry name" value="Ribokinase-like"/>
</dbReference>
<dbReference type="EMBL" id="JAAKYA010000077">
    <property type="protein sequence ID" value="NGO39954.1"/>
    <property type="molecule type" value="Genomic_DNA"/>
</dbReference>
<dbReference type="SUPFAM" id="SSF53613">
    <property type="entry name" value="Ribokinase-like"/>
    <property type="match status" value="1"/>
</dbReference>
<keyword evidence="5" id="KW-1185">Reference proteome</keyword>
<dbReference type="RefSeq" id="WP_165108270.1">
    <property type="nucleotide sequence ID" value="NZ_JAAKYA010000077.1"/>
</dbReference>
<comment type="caution">
    <text evidence="4">The sequence shown here is derived from an EMBL/GenBank/DDBJ whole genome shotgun (WGS) entry which is preliminary data.</text>
</comment>
<dbReference type="GO" id="GO:0016301">
    <property type="term" value="F:kinase activity"/>
    <property type="evidence" value="ECO:0007669"/>
    <property type="project" value="UniProtKB-KW"/>
</dbReference>
<organism evidence="4 5">
    <name type="scientific">Limisphaera ngatamarikiensis</name>
    <dbReference type="NCBI Taxonomy" id="1324935"/>
    <lineage>
        <taxon>Bacteria</taxon>
        <taxon>Pseudomonadati</taxon>
        <taxon>Verrucomicrobiota</taxon>
        <taxon>Verrucomicrobiia</taxon>
        <taxon>Limisphaerales</taxon>
        <taxon>Limisphaeraceae</taxon>
        <taxon>Limisphaera</taxon>
    </lineage>
</organism>
<evidence type="ECO:0000313" key="5">
    <source>
        <dbReference type="Proteomes" id="UP000477311"/>
    </source>
</evidence>
<dbReference type="PANTHER" id="PTHR10584:SF166">
    <property type="entry name" value="RIBOKINASE"/>
    <property type="match status" value="1"/>
</dbReference>
<name>A0A6M1RX97_9BACT</name>
<accession>A0A6M1RX97</accession>
<evidence type="ECO:0000256" key="2">
    <source>
        <dbReference type="ARBA" id="ARBA00022777"/>
    </source>
</evidence>
<proteinExistence type="predicted"/>
<dbReference type="InterPro" id="IPR002173">
    <property type="entry name" value="Carboh/pur_kinase_PfkB_CS"/>
</dbReference>
<dbReference type="GO" id="GO:0005829">
    <property type="term" value="C:cytosol"/>
    <property type="evidence" value="ECO:0007669"/>
    <property type="project" value="TreeGrafter"/>
</dbReference>
<keyword evidence="1" id="KW-0808">Transferase</keyword>
<evidence type="ECO:0000259" key="3">
    <source>
        <dbReference type="Pfam" id="PF00294"/>
    </source>
</evidence>
<feature type="domain" description="Carbohydrate kinase PfkB" evidence="3">
    <location>
        <begin position="27"/>
        <end position="269"/>
    </location>
</feature>
<dbReference type="PANTHER" id="PTHR10584">
    <property type="entry name" value="SUGAR KINASE"/>
    <property type="match status" value="1"/>
</dbReference>
<dbReference type="PROSITE" id="PS00584">
    <property type="entry name" value="PFKB_KINASES_2"/>
    <property type="match status" value="1"/>
</dbReference>
<sequence length="301" mass="33451">MRDSVLIVGSTALDSIRTPRGSRDRLLGGSASYAAVAASFFAPTRLVGVVGDDFPSRYRALYQRHGIDLAGLQQRAGKTFHWAGEYEPNMNRRHTLLTELGVFAEFRPDLPEPYRRSDWVLLGNIAPGLQLHVLRQLARPRFIAADTMDLWIETARDELLKLLRQVDLFILNDGEAAQLTGETNVVAALRRLHALGPRFVIIKKGEHGAILSDGDGFFVAPAFPLARVVDPTGAGDTFAGALMGYLARSRGSLETRLRRAMLYGSVVASYCCEGFGLTRLDRIRREDIEQRANLLRQYARI</sequence>
<evidence type="ECO:0000313" key="4">
    <source>
        <dbReference type="EMBL" id="NGO39954.1"/>
    </source>
</evidence>